<comment type="caution">
    <text evidence="4">The sequence shown here is derived from an EMBL/GenBank/DDBJ whole genome shotgun (WGS) entry which is preliminary data.</text>
</comment>
<evidence type="ECO:0000259" key="3">
    <source>
        <dbReference type="Pfam" id="PF15535"/>
    </source>
</evidence>
<feature type="region of interest" description="Disordered" evidence="1">
    <location>
        <begin position="59"/>
        <end position="217"/>
    </location>
</feature>
<feature type="compositionally biased region" description="Low complexity" evidence="1">
    <location>
        <begin position="77"/>
        <end position="88"/>
    </location>
</feature>
<gene>
    <name evidence="4" type="ORF">OM076_18805</name>
</gene>
<feature type="compositionally biased region" description="Pro residues" evidence="1">
    <location>
        <begin position="66"/>
        <end position="76"/>
    </location>
</feature>
<dbReference type="Pfam" id="PF15535">
    <property type="entry name" value="Ntox37"/>
    <property type="match status" value="1"/>
</dbReference>
<accession>A0A9X3S1G8</accession>
<keyword evidence="5" id="KW-1185">Reference proteome</keyword>
<sequence>MSRARSETGQTAAEYMGVLLVVSAILVALLHGGTPKLLSVNVGHAVDCIVGMGCPAAATDQGGDRPAPPGAPPAPPTTTTTAAAAAFPTPNPQPGPAPPRPAAAVPPGWTGQAANLPTGGDRPYVPPKNSHGKPKKVPAGGRGGAKGYEDADGNIWVWNPPGGRTAHGGPHWDVQHPDGSHTNVDPDGNITHGDDNFPNKSRGGSSDGGGNSGDHHTAEIVGGTAAGIGIGGIIWWGAKILSPACGPFAPVCAVVL</sequence>
<feature type="domain" description="Toxin 37-like C-terminal" evidence="3">
    <location>
        <begin position="115"/>
        <end position="188"/>
    </location>
</feature>
<evidence type="ECO:0000313" key="4">
    <source>
        <dbReference type="EMBL" id="MDA0162329.1"/>
    </source>
</evidence>
<protein>
    <recommendedName>
        <fullName evidence="3">Toxin 37-like C-terminal domain-containing protein</fullName>
    </recommendedName>
</protein>
<evidence type="ECO:0000313" key="5">
    <source>
        <dbReference type="Proteomes" id="UP001149140"/>
    </source>
</evidence>
<keyword evidence="2" id="KW-1133">Transmembrane helix</keyword>
<dbReference type="Proteomes" id="UP001149140">
    <property type="component" value="Unassembled WGS sequence"/>
</dbReference>
<dbReference type="InterPro" id="IPR029108">
    <property type="entry name" value="Ntox37-like_C"/>
</dbReference>
<evidence type="ECO:0000256" key="1">
    <source>
        <dbReference type="SAM" id="MobiDB-lite"/>
    </source>
</evidence>
<dbReference type="AlphaFoldDB" id="A0A9X3S1G8"/>
<keyword evidence="2" id="KW-0812">Transmembrane</keyword>
<dbReference type="EMBL" id="JAPDOD010000017">
    <property type="protein sequence ID" value="MDA0162329.1"/>
    <property type="molecule type" value="Genomic_DNA"/>
</dbReference>
<dbReference type="RefSeq" id="WP_270041567.1">
    <property type="nucleotide sequence ID" value="NZ_JAPDOD010000017.1"/>
</dbReference>
<keyword evidence="2" id="KW-0472">Membrane</keyword>
<feature type="compositionally biased region" description="Pro residues" evidence="1">
    <location>
        <begin position="89"/>
        <end position="101"/>
    </location>
</feature>
<reference evidence="4" key="1">
    <citation type="submission" date="2022-10" db="EMBL/GenBank/DDBJ databases">
        <title>The WGS of Solirubrobacter ginsenosidimutans DSM 21036.</title>
        <authorList>
            <person name="Jiang Z."/>
        </authorList>
    </citation>
    <scope>NUCLEOTIDE SEQUENCE</scope>
    <source>
        <strain evidence="4">DSM 21036</strain>
    </source>
</reference>
<proteinExistence type="predicted"/>
<evidence type="ECO:0000256" key="2">
    <source>
        <dbReference type="SAM" id="Phobius"/>
    </source>
</evidence>
<name>A0A9X3S1G8_9ACTN</name>
<organism evidence="4 5">
    <name type="scientific">Solirubrobacter ginsenosidimutans</name>
    <dbReference type="NCBI Taxonomy" id="490573"/>
    <lineage>
        <taxon>Bacteria</taxon>
        <taxon>Bacillati</taxon>
        <taxon>Actinomycetota</taxon>
        <taxon>Thermoleophilia</taxon>
        <taxon>Solirubrobacterales</taxon>
        <taxon>Solirubrobacteraceae</taxon>
        <taxon>Solirubrobacter</taxon>
    </lineage>
</organism>
<feature type="transmembrane region" description="Helical" evidence="2">
    <location>
        <begin position="12"/>
        <end position="32"/>
    </location>
</feature>